<evidence type="ECO:0000256" key="1">
    <source>
        <dbReference type="ARBA" id="ARBA00022490"/>
    </source>
</evidence>
<gene>
    <name evidence="3" type="primary">fdhD</name>
    <name evidence="5" type="ORF">HNQ40_002764</name>
</gene>
<dbReference type="GO" id="GO:0006777">
    <property type="term" value="P:Mo-molybdopterin cofactor biosynthetic process"/>
    <property type="evidence" value="ECO:0007669"/>
    <property type="project" value="UniProtKB-UniRule"/>
</dbReference>
<proteinExistence type="inferred from homology"/>
<keyword evidence="1 3" id="KW-0963">Cytoplasm</keyword>
<dbReference type="Proteomes" id="UP000541810">
    <property type="component" value="Unassembled WGS sequence"/>
</dbReference>
<protein>
    <recommendedName>
        <fullName evidence="3">Sulfur carrier protein FdhD</fullName>
    </recommendedName>
</protein>
<keyword evidence="6" id="KW-1185">Reference proteome</keyword>
<evidence type="ECO:0000256" key="3">
    <source>
        <dbReference type="HAMAP-Rule" id="MF_00187"/>
    </source>
</evidence>
<dbReference type="NCBIfam" id="TIGR00129">
    <property type="entry name" value="fdhD_narQ"/>
    <property type="match status" value="1"/>
</dbReference>
<dbReference type="Pfam" id="PF02634">
    <property type="entry name" value="FdhD-NarQ"/>
    <property type="match status" value="1"/>
</dbReference>
<evidence type="ECO:0000256" key="2">
    <source>
        <dbReference type="ARBA" id="ARBA00023150"/>
    </source>
</evidence>
<evidence type="ECO:0000256" key="4">
    <source>
        <dbReference type="SAM" id="MobiDB-lite"/>
    </source>
</evidence>
<dbReference type="EMBL" id="JACHGY010000001">
    <property type="protein sequence ID" value="MBB6430958.1"/>
    <property type="molecule type" value="Genomic_DNA"/>
</dbReference>
<dbReference type="InterPro" id="IPR016193">
    <property type="entry name" value="Cytidine_deaminase-like"/>
</dbReference>
<dbReference type="SUPFAM" id="SSF53927">
    <property type="entry name" value="Cytidine deaminase-like"/>
    <property type="match status" value="1"/>
</dbReference>
<sequence>MKPPPPVSDGPATTQSILKIEAGREPLRVEDELAGEEPLEIRVRGKAVSVTMRTPHPDPDQRDQHDAEMAIGFLLGEGVIHDGDDILSVEPCGRPANSHGNILNVFLAPTCDFDPEKLSRHVFASSSCGLCGKASIDAVHAHFPPVFSDAQITSDTLLALPDKLRPSQATFDRTGGLHAAALFDTAGNLLVVREDIGRHNAIDKVLGHALLQGWLPLTDHALLVSGRASFEIMQKALSASVPIVAAVSAPSSLAAEFAQDSQQTLVGFLRDNRMNVYSHPERVLL</sequence>
<dbReference type="Gene3D" id="3.10.20.10">
    <property type="match status" value="1"/>
</dbReference>
<accession>A0A7X0H807</accession>
<dbReference type="GO" id="GO:0016783">
    <property type="term" value="F:sulfurtransferase activity"/>
    <property type="evidence" value="ECO:0007669"/>
    <property type="project" value="InterPro"/>
</dbReference>
<organism evidence="5 6">
    <name type="scientific">Algisphaera agarilytica</name>
    <dbReference type="NCBI Taxonomy" id="1385975"/>
    <lineage>
        <taxon>Bacteria</taxon>
        <taxon>Pseudomonadati</taxon>
        <taxon>Planctomycetota</taxon>
        <taxon>Phycisphaerae</taxon>
        <taxon>Phycisphaerales</taxon>
        <taxon>Phycisphaeraceae</taxon>
        <taxon>Algisphaera</taxon>
    </lineage>
</organism>
<dbReference type="GO" id="GO:0097163">
    <property type="term" value="F:sulfur carrier activity"/>
    <property type="evidence" value="ECO:0007669"/>
    <property type="project" value="UniProtKB-UniRule"/>
</dbReference>
<keyword evidence="2 3" id="KW-0501">Molybdenum cofactor biosynthesis</keyword>
<dbReference type="AlphaFoldDB" id="A0A7X0H807"/>
<dbReference type="NCBIfam" id="NF001943">
    <property type="entry name" value="PRK00724.1-2"/>
    <property type="match status" value="1"/>
</dbReference>
<dbReference type="RefSeq" id="WP_184678457.1">
    <property type="nucleotide sequence ID" value="NZ_JACHGY010000001.1"/>
</dbReference>
<name>A0A7X0H807_9BACT</name>
<comment type="caution">
    <text evidence="5">The sequence shown here is derived from an EMBL/GenBank/DDBJ whole genome shotgun (WGS) entry which is preliminary data.</text>
</comment>
<dbReference type="Gene3D" id="3.40.140.10">
    <property type="entry name" value="Cytidine Deaminase, domain 2"/>
    <property type="match status" value="1"/>
</dbReference>
<feature type="active site" description="Cysteine persulfide intermediate" evidence="3">
    <location>
        <position position="128"/>
    </location>
</feature>
<comment type="subcellular location">
    <subcellularLocation>
        <location evidence="3">Cytoplasm</location>
    </subcellularLocation>
</comment>
<dbReference type="PIRSF" id="PIRSF015626">
    <property type="entry name" value="FdhD"/>
    <property type="match status" value="1"/>
</dbReference>
<feature type="binding site" evidence="3">
    <location>
        <begin position="268"/>
        <end position="273"/>
    </location>
    <ligand>
        <name>Mo-bis(molybdopterin guanine dinucleotide)</name>
        <dbReference type="ChEBI" id="CHEBI:60539"/>
    </ligand>
</feature>
<dbReference type="InterPro" id="IPR003786">
    <property type="entry name" value="FdhD"/>
</dbReference>
<dbReference type="PANTHER" id="PTHR30592:SF1">
    <property type="entry name" value="SULFUR CARRIER PROTEIN FDHD"/>
    <property type="match status" value="1"/>
</dbReference>
<dbReference type="HAMAP" id="MF_00187">
    <property type="entry name" value="FdhD"/>
    <property type="match status" value="1"/>
</dbReference>
<evidence type="ECO:0000313" key="6">
    <source>
        <dbReference type="Proteomes" id="UP000541810"/>
    </source>
</evidence>
<reference evidence="5 6" key="1">
    <citation type="submission" date="2020-08" db="EMBL/GenBank/DDBJ databases">
        <title>Genomic Encyclopedia of Type Strains, Phase IV (KMG-IV): sequencing the most valuable type-strain genomes for metagenomic binning, comparative biology and taxonomic classification.</title>
        <authorList>
            <person name="Goeker M."/>
        </authorList>
    </citation>
    <scope>NUCLEOTIDE SEQUENCE [LARGE SCALE GENOMIC DNA]</scope>
    <source>
        <strain evidence="5 6">DSM 103725</strain>
    </source>
</reference>
<dbReference type="GO" id="GO:0005737">
    <property type="term" value="C:cytoplasm"/>
    <property type="evidence" value="ECO:0007669"/>
    <property type="project" value="UniProtKB-SubCell"/>
</dbReference>
<feature type="region of interest" description="Disordered" evidence="4">
    <location>
        <begin position="1"/>
        <end position="24"/>
    </location>
</feature>
<dbReference type="PANTHER" id="PTHR30592">
    <property type="entry name" value="FORMATE DEHYDROGENASE"/>
    <property type="match status" value="1"/>
</dbReference>
<evidence type="ECO:0000313" key="5">
    <source>
        <dbReference type="EMBL" id="MBB6430958.1"/>
    </source>
</evidence>
<comment type="function">
    <text evidence="3">Required for formate dehydrogenase (FDH) activity. Acts as a sulfur carrier protein that transfers sulfur from IscS to the molybdenum cofactor prior to its insertion into FDH.</text>
</comment>
<comment type="similarity">
    <text evidence="3">Belongs to the FdhD family.</text>
</comment>